<feature type="compositionally biased region" description="Basic and acidic residues" evidence="1">
    <location>
        <begin position="77"/>
        <end position="87"/>
    </location>
</feature>
<evidence type="ECO:0000256" key="1">
    <source>
        <dbReference type="SAM" id="MobiDB-lite"/>
    </source>
</evidence>
<accession>A0A285IUK7</accession>
<dbReference type="Proteomes" id="UP000219612">
    <property type="component" value="Unassembled WGS sequence"/>
</dbReference>
<feature type="compositionally biased region" description="Basic and acidic residues" evidence="1">
    <location>
        <begin position="124"/>
        <end position="138"/>
    </location>
</feature>
<reference evidence="2 3" key="1">
    <citation type="submission" date="2017-09" db="EMBL/GenBank/DDBJ databases">
        <authorList>
            <person name="Ehlers B."/>
            <person name="Leendertz F.H."/>
        </authorList>
    </citation>
    <scope>NUCLEOTIDE SEQUENCE [LARGE SCALE GENOMIC DNA]</scope>
    <source>
        <strain evidence="2 3">CGMCC 4.6857</strain>
    </source>
</reference>
<organism evidence="2 3">
    <name type="scientific">Paractinoplanes atraurantiacus</name>
    <dbReference type="NCBI Taxonomy" id="1036182"/>
    <lineage>
        <taxon>Bacteria</taxon>
        <taxon>Bacillati</taxon>
        <taxon>Actinomycetota</taxon>
        <taxon>Actinomycetes</taxon>
        <taxon>Micromonosporales</taxon>
        <taxon>Micromonosporaceae</taxon>
        <taxon>Paractinoplanes</taxon>
    </lineage>
</organism>
<proteinExistence type="predicted"/>
<evidence type="ECO:0000313" key="2">
    <source>
        <dbReference type="EMBL" id="SNY51664.1"/>
    </source>
</evidence>
<gene>
    <name evidence="2" type="ORF">SAMN05421748_11253</name>
</gene>
<protein>
    <submittedName>
        <fullName evidence="2">Uncharacterized protein</fullName>
    </submittedName>
</protein>
<feature type="region of interest" description="Disordered" evidence="1">
    <location>
        <begin position="32"/>
        <end position="193"/>
    </location>
</feature>
<evidence type="ECO:0000313" key="3">
    <source>
        <dbReference type="Proteomes" id="UP000219612"/>
    </source>
</evidence>
<sequence length="293" mass="32093">MIVFNYRWLRGRHGGIIGYAIPTAWTLHSQANEQHARSDPGPQLVARDGCFPPGARAPPRMGSRPAPRPQAHAATFRAEHRATDRRSEARHRRPVHIGASPEPSSVAGALTARRSSCPAPAGNPEHHHSSAATREPKQHRSSKGTGDAAQCRSPAAPRDATQRRSPGAAGGAAQRRSPRNHKRRRAMPQLRNHKRFRAWPQPCNHKRRRAMPQLRSCKIVPALPPLHSLRKGRAAARSGDRWRGSAAAEGVEHRGHATAGRLVRRLAGRRRIRASCAETSVTGGRRNSRPSCG</sequence>
<dbReference type="EMBL" id="OBDY01000012">
    <property type="protein sequence ID" value="SNY51664.1"/>
    <property type="molecule type" value="Genomic_DNA"/>
</dbReference>
<feature type="compositionally biased region" description="Basic residues" evidence="1">
    <location>
        <begin position="176"/>
        <end position="193"/>
    </location>
</feature>
<name>A0A285IUK7_9ACTN</name>
<keyword evidence="3" id="KW-1185">Reference proteome</keyword>
<dbReference type="AlphaFoldDB" id="A0A285IUK7"/>